<organism evidence="2 3">
    <name type="scientific">Legionella pneumophila</name>
    <dbReference type="NCBI Taxonomy" id="446"/>
    <lineage>
        <taxon>Bacteria</taxon>
        <taxon>Pseudomonadati</taxon>
        <taxon>Pseudomonadota</taxon>
        <taxon>Gammaproteobacteria</taxon>
        <taxon>Legionellales</taxon>
        <taxon>Legionellaceae</taxon>
        <taxon>Legionella</taxon>
    </lineage>
</organism>
<protein>
    <submittedName>
        <fullName evidence="2">Uncharacterized protein</fullName>
    </submittedName>
</protein>
<reference evidence="2" key="2">
    <citation type="submission" date="2019-10" db="EMBL/GenBank/DDBJ databases">
        <authorList>
            <consortium name="NCBI Pathogen Detection Project"/>
        </authorList>
    </citation>
    <scope>NUCLEOTIDE SEQUENCE</scope>
    <source>
        <strain evidence="2">AZ00058701</strain>
    </source>
</reference>
<dbReference type="Proteomes" id="UP000866496">
    <property type="component" value="Unassembled WGS sequence"/>
</dbReference>
<feature type="transmembrane region" description="Helical" evidence="1">
    <location>
        <begin position="32"/>
        <end position="57"/>
    </location>
</feature>
<keyword evidence="1" id="KW-1133">Transmembrane helix</keyword>
<evidence type="ECO:0000313" key="2">
    <source>
        <dbReference type="EMBL" id="HAU1881635.1"/>
    </source>
</evidence>
<sequence>MTKLGLGSASSPRMLFVRAIQPQTWIVPCMPFWLSLISFFSSSLLSMFISSSLTLTIPISLALFRMKLPDSCLPISKSTTFTCVNFSTLSFELRTPSLPMTHVELGYYERNHRYSNSPVTKPINAFRSLTTRTIT</sequence>
<evidence type="ECO:0000256" key="1">
    <source>
        <dbReference type="SAM" id="Phobius"/>
    </source>
</evidence>
<reference evidence="2" key="1">
    <citation type="journal article" date="2018" name="Genome Biol.">
        <title>SKESA: strategic k-mer extension for scrupulous assemblies.</title>
        <authorList>
            <person name="Souvorov A."/>
            <person name="Agarwala R."/>
            <person name="Lipman D.J."/>
        </authorList>
    </citation>
    <scope>NUCLEOTIDE SEQUENCE</scope>
    <source>
        <strain evidence="2">AZ00058701</strain>
    </source>
</reference>
<name>A0AAN5T254_LEGPN</name>
<dbReference type="AlphaFoldDB" id="A0AAN5T254"/>
<keyword evidence="1" id="KW-0472">Membrane</keyword>
<gene>
    <name evidence="2" type="ORF">JBJ86_15455</name>
</gene>
<keyword evidence="1" id="KW-0812">Transmembrane</keyword>
<accession>A0AAN5T254</accession>
<proteinExistence type="predicted"/>
<comment type="caution">
    <text evidence="2">The sequence shown here is derived from an EMBL/GenBank/DDBJ whole genome shotgun (WGS) entry which is preliminary data.</text>
</comment>
<dbReference type="EMBL" id="DACWHX010000032">
    <property type="protein sequence ID" value="HAU1881635.1"/>
    <property type="molecule type" value="Genomic_DNA"/>
</dbReference>
<evidence type="ECO:0000313" key="3">
    <source>
        <dbReference type="Proteomes" id="UP000866496"/>
    </source>
</evidence>